<sequence>MRNDTSQKLTKLQHSRGFTLIELLVVIAIIAILIALLLPAVQQAREAARRTQCRNNLKQIGLALHNYLDTHRVFPASCYKTLNQDTSPTTENRRATHWSAMILPFMDMGPLYNTLVFGQDAGWNTGANLTARRQLIPAFQCPSAPDRRTYDYDSTTGLAVYNYGVVMSGAIGNPASRPGENKHHMDDNFPNDSTRHNGSFNQNTFFSTRDISDGTSNTVAVGERYRSAATDADNNTYRRYGGIGTENAQDEHAQFSGSIGTTINSTSGTQYGYAGFSSKHTGGAHFLLMDGGVRFISENIADQVRLSLGSRAGGEVTGEF</sequence>
<evidence type="ECO:0000256" key="2">
    <source>
        <dbReference type="SAM" id="Phobius"/>
    </source>
</evidence>
<dbReference type="InterPro" id="IPR012902">
    <property type="entry name" value="N_methyl_site"/>
</dbReference>
<feature type="compositionally biased region" description="Polar residues" evidence="1">
    <location>
        <begin position="190"/>
        <end position="213"/>
    </location>
</feature>
<dbReference type="InterPro" id="IPR045584">
    <property type="entry name" value="Pilin-like"/>
</dbReference>
<dbReference type="Proteomes" id="UP000094828">
    <property type="component" value="Unassembled WGS sequence"/>
</dbReference>
<reference evidence="4 5" key="1">
    <citation type="submission" date="2016-05" db="EMBL/GenBank/DDBJ databases">
        <title>Genomic and physiological characterization of Planctopirus sp. isolated from fresh water lake.</title>
        <authorList>
            <person name="Subhash Y."/>
            <person name="Ramana C."/>
        </authorList>
    </citation>
    <scope>NUCLEOTIDE SEQUENCE [LARGE SCALE GENOMIC DNA]</scope>
    <source>
        <strain evidence="4 5">JC280</strain>
    </source>
</reference>
<keyword evidence="2" id="KW-0472">Membrane</keyword>
<keyword evidence="5" id="KW-1185">Reference proteome</keyword>
<dbReference type="Pfam" id="PF07963">
    <property type="entry name" value="N_methyl"/>
    <property type="match status" value="1"/>
</dbReference>
<keyword evidence="2" id="KW-0812">Transmembrane</keyword>
<gene>
    <name evidence="4" type="ORF">A6X21_17250</name>
</gene>
<accession>A0A1C3EQM7</accession>
<evidence type="ECO:0000313" key="4">
    <source>
        <dbReference type="EMBL" id="ODA35545.1"/>
    </source>
</evidence>
<dbReference type="NCBIfam" id="TIGR04294">
    <property type="entry name" value="pre_pil_HX9DG"/>
    <property type="match status" value="1"/>
</dbReference>
<evidence type="ECO:0000259" key="3">
    <source>
        <dbReference type="Pfam" id="PF07596"/>
    </source>
</evidence>
<dbReference type="STRING" id="1841610.A6X21_17250"/>
<dbReference type="SUPFAM" id="SSF54523">
    <property type="entry name" value="Pili subunits"/>
    <property type="match status" value="1"/>
</dbReference>
<dbReference type="InterPro" id="IPR027558">
    <property type="entry name" value="Pre_pil_HX9DG_C"/>
</dbReference>
<protein>
    <recommendedName>
        <fullName evidence="3">DUF1559 domain-containing protein</fullName>
    </recommendedName>
</protein>
<dbReference type="PANTHER" id="PTHR30093:SF2">
    <property type="entry name" value="TYPE II SECRETION SYSTEM PROTEIN H"/>
    <property type="match status" value="1"/>
</dbReference>
<proteinExistence type="predicted"/>
<dbReference type="PANTHER" id="PTHR30093">
    <property type="entry name" value="GENERAL SECRETION PATHWAY PROTEIN G"/>
    <property type="match status" value="1"/>
</dbReference>
<dbReference type="RefSeq" id="WP_068846030.1">
    <property type="nucleotide sequence ID" value="NZ_LYDR01000033.1"/>
</dbReference>
<dbReference type="NCBIfam" id="TIGR02532">
    <property type="entry name" value="IV_pilin_GFxxxE"/>
    <property type="match status" value="1"/>
</dbReference>
<dbReference type="Pfam" id="PF07596">
    <property type="entry name" value="SBP_bac_10"/>
    <property type="match status" value="1"/>
</dbReference>
<name>A0A1C3EQM7_9PLAN</name>
<comment type="caution">
    <text evidence="4">The sequence shown here is derived from an EMBL/GenBank/DDBJ whole genome shotgun (WGS) entry which is preliminary data.</text>
</comment>
<evidence type="ECO:0000256" key="1">
    <source>
        <dbReference type="SAM" id="MobiDB-lite"/>
    </source>
</evidence>
<dbReference type="EMBL" id="LYDR01000033">
    <property type="protein sequence ID" value="ODA35545.1"/>
    <property type="molecule type" value="Genomic_DNA"/>
</dbReference>
<dbReference type="AlphaFoldDB" id="A0A1C3EQM7"/>
<keyword evidence="2" id="KW-1133">Transmembrane helix</keyword>
<dbReference type="PROSITE" id="PS00409">
    <property type="entry name" value="PROKAR_NTER_METHYL"/>
    <property type="match status" value="1"/>
</dbReference>
<organism evidence="4 5">
    <name type="scientific">Planctopirus hydrillae</name>
    <dbReference type="NCBI Taxonomy" id="1841610"/>
    <lineage>
        <taxon>Bacteria</taxon>
        <taxon>Pseudomonadati</taxon>
        <taxon>Planctomycetota</taxon>
        <taxon>Planctomycetia</taxon>
        <taxon>Planctomycetales</taxon>
        <taxon>Planctomycetaceae</taxon>
        <taxon>Planctopirus</taxon>
    </lineage>
</organism>
<feature type="domain" description="DUF1559" evidence="3">
    <location>
        <begin position="42"/>
        <end position="302"/>
    </location>
</feature>
<feature type="transmembrane region" description="Helical" evidence="2">
    <location>
        <begin position="20"/>
        <end position="41"/>
    </location>
</feature>
<dbReference type="InterPro" id="IPR011453">
    <property type="entry name" value="DUF1559"/>
</dbReference>
<feature type="region of interest" description="Disordered" evidence="1">
    <location>
        <begin position="174"/>
        <end position="213"/>
    </location>
</feature>
<evidence type="ECO:0000313" key="5">
    <source>
        <dbReference type="Proteomes" id="UP000094828"/>
    </source>
</evidence>
<dbReference type="OrthoDB" id="255848at2"/>
<dbReference type="Gene3D" id="3.30.700.10">
    <property type="entry name" value="Glycoprotein, Type 4 Pilin"/>
    <property type="match status" value="1"/>
</dbReference>